<name>A0ABQ7QNQ5_PLUXY</name>
<dbReference type="Proteomes" id="UP000823941">
    <property type="component" value="Chromosome 11"/>
</dbReference>
<evidence type="ECO:0000313" key="1">
    <source>
        <dbReference type="EMBL" id="KAG7306662.1"/>
    </source>
</evidence>
<evidence type="ECO:0000313" key="2">
    <source>
        <dbReference type="Proteomes" id="UP000823941"/>
    </source>
</evidence>
<proteinExistence type="predicted"/>
<protein>
    <submittedName>
        <fullName evidence="1">Uncharacterized protein</fullName>
    </submittedName>
</protein>
<gene>
    <name evidence="1" type="ORF">JYU34_008080</name>
</gene>
<sequence>MLFKSTSRNNEIIDINIDGDQIAPVKSVKFLGIHIDDKLNWKDELQSVENTVSSACFALRTLRYEIDMTNLKQVYYALVESKLRYSIRFWGNGFEGNINKAFVVQKRAIRTMVRISQQHSCRDYFLKLELLTVPCLFILVITTDLVKKLHGLETETERKERLMTRRKYLKIDICPRLNVVKYSPRYQAPHIYNHLPIAFREITSYRIFKSKLKSFLIKKCYYSIDEFINDKYLNEL</sequence>
<reference evidence="1 2" key="1">
    <citation type="submission" date="2021-06" db="EMBL/GenBank/DDBJ databases">
        <title>A haploid diamondback moth (Plutella xylostella L.) genome assembly resolves 31 chromosomes and identifies a diamide resistance mutation.</title>
        <authorList>
            <person name="Ward C.M."/>
            <person name="Perry K.D."/>
            <person name="Baker G."/>
            <person name="Powis K."/>
            <person name="Heckel D.G."/>
            <person name="Baxter S.W."/>
        </authorList>
    </citation>
    <scope>NUCLEOTIDE SEQUENCE [LARGE SCALE GENOMIC DNA]</scope>
    <source>
        <strain evidence="1 2">LV</strain>
        <tissue evidence="1">Single pupa</tissue>
    </source>
</reference>
<comment type="caution">
    <text evidence="1">The sequence shown here is derived from an EMBL/GenBank/DDBJ whole genome shotgun (WGS) entry which is preliminary data.</text>
</comment>
<dbReference type="EMBL" id="JAHIBW010000011">
    <property type="protein sequence ID" value="KAG7306662.1"/>
    <property type="molecule type" value="Genomic_DNA"/>
</dbReference>
<keyword evidence="2" id="KW-1185">Reference proteome</keyword>
<accession>A0ABQ7QNQ5</accession>
<organism evidence="1 2">
    <name type="scientific">Plutella xylostella</name>
    <name type="common">Diamondback moth</name>
    <name type="synonym">Plutella maculipennis</name>
    <dbReference type="NCBI Taxonomy" id="51655"/>
    <lineage>
        <taxon>Eukaryota</taxon>
        <taxon>Metazoa</taxon>
        <taxon>Ecdysozoa</taxon>
        <taxon>Arthropoda</taxon>
        <taxon>Hexapoda</taxon>
        <taxon>Insecta</taxon>
        <taxon>Pterygota</taxon>
        <taxon>Neoptera</taxon>
        <taxon>Endopterygota</taxon>
        <taxon>Lepidoptera</taxon>
        <taxon>Glossata</taxon>
        <taxon>Ditrysia</taxon>
        <taxon>Yponomeutoidea</taxon>
        <taxon>Plutellidae</taxon>
        <taxon>Plutella</taxon>
    </lineage>
</organism>